<dbReference type="PROSITE" id="PS50887">
    <property type="entry name" value="GGDEF"/>
    <property type="match status" value="1"/>
</dbReference>
<evidence type="ECO:0000256" key="1">
    <source>
        <dbReference type="ARBA" id="ARBA00012528"/>
    </source>
</evidence>
<dbReference type="InterPro" id="IPR029787">
    <property type="entry name" value="Nucleotide_cyclase"/>
</dbReference>
<dbReference type="CDD" id="cd01949">
    <property type="entry name" value="GGDEF"/>
    <property type="match status" value="1"/>
</dbReference>
<dbReference type="GO" id="GO:0005886">
    <property type="term" value="C:plasma membrane"/>
    <property type="evidence" value="ECO:0007669"/>
    <property type="project" value="TreeGrafter"/>
</dbReference>
<name>A0A837GCF2_9VIBR</name>
<dbReference type="NCBIfam" id="TIGR00254">
    <property type="entry name" value="GGDEF"/>
    <property type="match status" value="1"/>
</dbReference>
<dbReference type="RefSeq" id="WP_045984998.1">
    <property type="nucleotide sequence ID" value="NZ_CP063051.1"/>
</dbReference>
<evidence type="ECO:0000259" key="3">
    <source>
        <dbReference type="PROSITE" id="PS50887"/>
    </source>
</evidence>
<dbReference type="Gene3D" id="3.30.450.20">
    <property type="entry name" value="PAS domain"/>
    <property type="match status" value="1"/>
</dbReference>
<dbReference type="EMBL" id="JXXR01000001">
    <property type="protein sequence ID" value="KJY78156.1"/>
    <property type="molecule type" value="Genomic_DNA"/>
</dbReference>
<dbReference type="GO" id="GO:1902201">
    <property type="term" value="P:negative regulation of bacterial-type flagellum-dependent cell motility"/>
    <property type="evidence" value="ECO:0007669"/>
    <property type="project" value="TreeGrafter"/>
</dbReference>
<dbReference type="GO" id="GO:0043709">
    <property type="term" value="P:cell adhesion involved in single-species biofilm formation"/>
    <property type="evidence" value="ECO:0007669"/>
    <property type="project" value="TreeGrafter"/>
</dbReference>
<protein>
    <recommendedName>
        <fullName evidence="1">diguanylate cyclase</fullName>
        <ecNumber evidence="1">2.7.7.65</ecNumber>
    </recommendedName>
</protein>
<accession>A0A837GCF2</accession>
<proteinExistence type="predicted"/>
<dbReference type="GO" id="GO:0052621">
    <property type="term" value="F:diguanylate cyclase activity"/>
    <property type="evidence" value="ECO:0007669"/>
    <property type="project" value="UniProtKB-EC"/>
</dbReference>
<reference evidence="4" key="1">
    <citation type="journal article" date="2015" name="BMC Genomics">
        <title>Genome mining reveals unlocked bioactive potential of marine Gram-negative bacteria.</title>
        <authorList>
            <person name="Machado H."/>
            <person name="Sonnenschein E.C."/>
            <person name="Melchiorsen J."/>
            <person name="Gram L."/>
        </authorList>
    </citation>
    <scope>NUCLEOTIDE SEQUENCE</scope>
    <source>
        <strain evidence="4">S2052</strain>
    </source>
</reference>
<evidence type="ECO:0000256" key="2">
    <source>
        <dbReference type="ARBA" id="ARBA00034247"/>
    </source>
</evidence>
<dbReference type="SMART" id="SM00267">
    <property type="entry name" value="GGDEF"/>
    <property type="match status" value="1"/>
</dbReference>
<dbReference type="InterPro" id="IPR050469">
    <property type="entry name" value="Diguanylate_Cyclase"/>
</dbReference>
<sequence length="317" mass="35700">MNSTFSAAVARNPDLMHAVFESLPEPTFLINKSGIYVEAWGGTDTKRHHNPASLIGLNQYQVLPADKAVWFSQVIVDVIDNQKPAELSYSLDPKDLTCFEGIQGPAEIQYFSALVIPLPNTEYVLWTVRNISEYQRTLNKLAEQQNELERLTLIEHLTQVYNRYAMDALLPDSIELARLKGMGAAVFMIDIDCFKEFNDHYGHIKGDKALKTVGSAIKQWAHNNDLCFRYGGDEFLVFVPGISEHTCIQHAQDLLDAIAQLALEHRTSHVSQYLTITVGIRHCDPIPADMTAEKFVGIADKALFFAKKHQRGTIHKM</sequence>
<dbReference type="Gene3D" id="3.30.70.270">
    <property type="match status" value="1"/>
</dbReference>
<comment type="caution">
    <text evidence="4">The sequence shown here is derived from an EMBL/GenBank/DDBJ whole genome shotgun (WGS) entry which is preliminary data.</text>
</comment>
<gene>
    <name evidence="4" type="ORF">TW71_03790</name>
</gene>
<dbReference type="InterPro" id="IPR043128">
    <property type="entry name" value="Rev_trsase/Diguanyl_cyclase"/>
</dbReference>
<dbReference type="Pfam" id="PF00990">
    <property type="entry name" value="GGDEF"/>
    <property type="match status" value="1"/>
</dbReference>
<comment type="catalytic activity">
    <reaction evidence="2">
        <text>2 GTP = 3',3'-c-di-GMP + 2 diphosphate</text>
        <dbReference type="Rhea" id="RHEA:24898"/>
        <dbReference type="ChEBI" id="CHEBI:33019"/>
        <dbReference type="ChEBI" id="CHEBI:37565"/>
        <dbReference type="ChEBI" id="CHEBI:58805"/>
        <dbReference type="EC" id="2.7.7.65"/>
    </reaction>
</comment>
<dbReference type="AlphaFoldDB" id="A0A837GCF2"/>
<dbReference type="SUPFAM" id="SSF55073">
    <property type="entry name" value="Nucleotide cyclase"/>
    <property type="match status" value="1"/>
</dbReference>
<dbReference type="PANTHER" id="PTHR45138:SF9">
    <property type="entry name" value="DIGUANYLATE CYCLASE DGCM-RELATED"/>
    <property type="match status" value="1"/>
</dbReference>
<evidence type="ECO:0000313" key="4">
    <source>
        <dbReference type="EMBL" id="KJY78156.1"/>
    </source>
</evidence>
<dbReference type="InterPro" id="IPR000160">
    <property type="entry name" value="GGDEF_dom"/>
</dbReference>
<feature type="domain" description="GGDEF" evidence="3">
    <location>
        <begin position="182"/>
        <end position="317"/>
    </location>
</feature>
<organism evidence="4">
    <name type="scientific">Vibrio coralliilyticus</name>
    <dbReference type="NCBI Taxonomy" id="190893"/>
    <lineage>
        <taxon>Bacteria</taxon>
        <taxon>Pseudomonadati</taxon>
        <taxon>Pseudomonadota</taxon>
        <taxon>Gammaproteobacteria</taxon>
        <taxon>Vibrionales</taxon>
        <taxon>Vibrionaceae</taxon>
        <taxon>Vibrio</taxon>
    </lineage>
</organism>
<dbReference type="EC" id="2.7.7.65" evidence="1"/>
<dbReference type="PANTHER" id="PTHR45138">
    <property type="entry name" value="REGULATORY COMPONENTS OF SENSORY TRANSDUCTION SYSTEM"/>
    <property type="match status" value="1"/>
</dbReference>